<evidence type="ECO:0000313" key="1">
    <source>
        <dbReference type="EMBL" id="QQE73488.1"/>
    </source>
</evidence>
<dbReference type="RefSeq" id="WP_198827096.1">
    <property type="nucleotide sequence ID" value="NZ_CP066308.1"/>
</dbReference>
<organism evidence="1 3">
    <name type="scientific">Brevibacillus composti</name>
    <dbReference type="NCBI Taxonomy" id="2796470"/>
    <lineage>
        <taxon>Bacteria</taxon>
        <taxon>Bacillati</taxon>
        <taxon>Bacillota</taxon>
        <taxon>Bacilli</taxon>
        <taxon>Bacillales</taxon>
        <taxon>Paenibacillaceae</taxon>
        <taxon>Brevibacillus</taxon>
    </lineage>
</organism>
<dbReference type="Proteomes" id="UP000677234">
    <property type="component" value="Chromosome"/>
</dbReference>
<proteinExistence type="predicted"/>
<dbReference type="EMBL" id="CP066308">
    <property type="protein sequence ID" value="QQE73488.1"/>
    <property type="molecule type" value="Genomic_DNA"/>
</dbReference>
<evidence type="ECO:0000313" key="3">
    <source>
        <dbReference type="Proteomes" id="UP000595847"/>
    </source>
</evidence>
<dbReference type="InterPro" id="IPR029033">
    <property type="entry name" value="His_PPase_superfam"/>
</dbReference>
<dbReference type="Proteomes" id="UP000595847">
    <property type="component" value="Chromosome"/>
</dbReference>
<reference evidence="2" key="2">
    <citation type="submission" date="2021-04" db="EMBL/GenBank/DDBJ databases">
        <title>Brevibacillus composti FJAT-54423, complete genome.</title>
        <authorList>
            <person name="Tang R."/>
        </authorList>
    </citation>
    <scope>NUCLEOTIDE SEQUENCE</scope>
    <source>
        <strain evidence="2">FJAT-54424</strain>
    </source>
</reference>
<dbReference type="AlphaFoldDB" id="A0A7T5EJ53"/>
<keyword evidence="4" id="KW-1185">Reference proteome</keyword>
<name>A0A7T5EJ53_9BACL</name>
<gene>
    <name evidence="1" type="ORF">JD108_16550</name>
    <name evidence="2" type="ORF">KDJ56_16495</name>
</gene>
<evidence type="ECO:0000313" key="4">
    <source>
        <dbReference type="Proteomes" id="UP000677234"/>
    </source>
</evidence>
<protein>
    <submittedName>
        <fullName evidence="1">Histidine phosphatase family protein</fullName>
    </submittedName>
</protein>
<reference evidence="1 3" key="1">
    <citation type="submission" date="2020-12" db="EMBL/GenBank/DDBJ databases">
        <title>strain FJAT-54423T represents a novel species of the genus Brevibacillus.</title>
        <authorList>
            <person name="Tang R."/>
        </authorList>
    </citation>
    <scope>NUCLEOTIDE SEQUENCE [LARGE SCALE GENOMIC DNA]</scope>
    <source>
        <strain evidence="1 3">FJAT-54423</strain>
    </source>
</reference>
<evidence type="ECO:0000313" key="2">
    <source>
        <dbReference type="EMBL" id="QUO40570.1"/>
    </source>
</evidence>
<dbReference type="Gene3D" id="3.40.50.1240">
    <property type="entry name" value="Phosphoglycerate mutase-like"/>
    <property type="match status" value="1"/>
</dbReference>
<dbReference type="KEGG" id="bcop:JD108_16550"/>
<dbReference type="SUPFAM" id="SSF53254">
    <property type="entry name" value="Phosphoglycerate mutase-like"/>
    <property type="match status" value="1"/>
</dbReference>
<accession>A0A7T5EJ53</accession>
<dbReference type="EMBL" id="CP073708">
    <property type="protein sequence ID" value="QUO40570.1"/>
    <property type="molecule type" value="Genomic_DNA"/>
</dbReference>
<sequence length="71" mass="8366">MQRLFWQKGRQKRENRAAAVLDRILASGEENVLIVGHGAFMMFMRKELLKRGFRGPALHRPVHGQLYVYER</sequence>